<reference evidence="1" key="1">
    <citation type="submission" date="2019-10" db="EMBL/GenBank/DDBJ databases">
        <authorList>
            <consortium name="Genoscope - CEA"/>
            <person name="William W."/>
        </authorList>
    </citation>
    <scope>NUCLEOTIDE SEQUENCE [LARGE SCALE GENOMIC DNA]</scope>
    <source>
        <strain evidence="1">BBR_PRJEB10994</strain>
    </source>
</reference>
<protein>
    <submittedName>
        <fullName evidence="1">Uncharacterized protein</fullName>
    </submittedName>
</protein>
<accession>A0A7Z9DW56</accession>
<sequence>MIVCTQSTRNCEVEAKSTYSGVKTPSLEIKLTFYGSKLISA</sequence>
<name>A0A7Z9DW56_9CYAN</name>
<comment type="caution">
    <text evidence="1">The sequence shown here is derived from an EMBL/GenBank/DDBJ whole genome shotgun (WGS) entry which is preliminary data.</text>
</comment>
<evidence type="ECO:0000313" key="2">
    <source>
        <dbReference type="Proteomes" id="UP000182190"/>
    </source>
</evidence>
<dbReference type="Proteomes" id="UP000182190">
    <property type="component" value="Unassembled WGS sequence"/>
</dbReference>
<evidence type="ECO:0000313" key="1">
    <source>
        <dbReference type="EMBL" id="VXD14065.1"/>
    </source>
</evidence>
<dbReference type="AlphaFoldDB" id="A0A7Z9DW56"/>
<keyword evidence="2" id="KW-1185">Reference proteome</keyword>
<dbReference type="EMBL" id="CZCS02000010">
    <property type="protein sequence ID" value="VXD14065.1"/>
    <property type="molecule type" value="Genomic_DNA"/>
</dbReference>
<organism evidence="1 2">
    <name type="scientific">Planktothrix paucivesiculata PCC 9631</name>
    <dbReference type="NCBI Taxonomy" id="671071"/>
    <lineage>
        <taxon>Bacteria</taxon>
        <taxon>Bacillati</taxon>
        <taxon>Cyanobacteriota</taxon>
        <taxon>Cyanophyceae</taxon>
        <taxon>Oscillatoriophycideae</taxon>
        <taxon>Oscillatoriales</taxon>
        <taxon>Microcoleaceae</taxon>
        <taxon>Planktothrix</taxon>
    </lineage>
</organism>
<proteinExistence type="predicted"/>
<gene>
    <name evidence="1" type="ORF">PL9631_1070085</name>
</gene>